<dbReference type="Gene3D" id="3.40.50.2300">
    <property type="match status" value="1"/>
</dbReference>
<dbReference type="Pfam" id="PF13487">
    <property type="entry name" value="HD_5"/>
    <property type="match status" value="1"/>
</dbReference>
<protein>
    <recommendedName>
        <fullName evidence="5">Response regulator</fullName>
    </recommendedName>
</protein>
<dbReference type="InterPro" id="IPR037522">
    <property type="entry name" value="HD_GYP_dom"/>
</dbReference>
<evidence type="ECO:0000259" key="2">
    <source>
        <dbReference type="PROSITE" id="PS50110"/>
    </source>
</evidence>
<evidence type="ECO:0000259" key="3">
    <source>
        <dbReference type="PROSITE" id="PS51832"/>
    </source>
</evidence>
<evidence type="ECO:0000256" key="1">
    <source>
        <dbReference type="SAM" id="Coils"/>
    </source>
</evidence>
<feature type="domain" description="HD-GYP" evidence="3">
    <location>
        <begin position="181"/>
        <end position="377"/>
    </location>
</feature>
<dbReference type="InterPro" id="IPR011006">
    <property type="entry name" value="CheY-like_superfamily"/>
</dbReference>
<dbReference type="EMBL" id="UOEX01000415">
    <property type="protein sequence ID" value="VAW42092.1"/>
    <property type="molecule type" value="Genomic_DNA"/>
</dbReference>
<dbReference type="InterPro" id="IPR001789">
    <property type="entry name" value="Sig_transdc_resp-reg_receiver"/>
</dbReference>
<proteinExistence type="predicted"/>
<dbReference type="InterPro" id="IPR003607">
    <property type="entry name" value="HD/PDEase_dom"/>
</dbReference>
<dbReference type="InterPro" id="IPR006675">
    <property type="entry name" value="HDIG_dom"/>
</dbReference>
<feature type="domain" description="Response regulatory" evidence="2">
    <location>
        <begin position="16"/>
        <end position="130"/>
    </location>
</feature>
<dbReference type="GO" id="GO:0000160">
    <property type="term" value="P:phosphorelay signal transduction system"/>
    <property type="evidence" value="ECO:0007669"/>
    <property type="project" value="InterPro"/>
</dbReference>
<dbReference type="SMART" id="SM00471">
    <property type="entry name" value="HDc"/>
    <property type="match status" value="1"/>
</dbReference>
<dbReference type="Gene3D" id="1.10.3210.10">
    <property type="entry name" value="Hypothetical protein af1432"/>
    <property type="match status" value="1"/>
</dbReference>
<gene>
    <name evidence="4" type="ORF">MNBD_DELTA03-1149</name>
</gene>
<reference evidence="4" key="1">
    <citation type="submission" date="2018-06" db="EMBL/GenBank/DDBJ databases">
        <authorList>
            <person name="Zhirakovskaya E."/>
        </authorList>
    </citation>
    <scope>NUCLEOTIDE SEQUENCE</scope>
</reference>
<dbReference type="PROSITE" id="PS50110">
    <property type="entry name" value="RESPONSE_REGULATORY"/>
    <property type="match status" value="1"/>
</dbReference>
<evidence type="ECO:0000313" key="4">
    <source>
        <dbReference type="EMBL" id="VAW42092.1"/>
    </source>
</evidence>
<dbReference type="PANTHER" id="PTHR45228:SF1">
    <property type="entry name" value="CYCLIC DI-GMP PHOSPHODIESTERASE TM_0186"/>
    <property type="match status" value="1"/>
</dbReference>
<accession>A0A3B0VSR4</accession>
<dbReference type="SUPFAM" id="SSF52172">
    <property type="entry name" value="CheY-like"/>
    <property type="match status" value="1"/>
</dbReference>
<feature type="non-terminal residue" evidence="4">
    <location>
        <position position="487"/>
    </location>
</feature>
<dbReference type="AlphaFoldDB" id="A0A3B0VSR4"/>
<name>A0A3B0VSR4_9ZZZZ</name>
<evidence type="ECO:0008006" key="5">
    <source>
        <dbReference type="Google" id="ProtNLM"/>
    </source>
</evidence>
<dbReference type="NCBIfam" id="TIGR00277">
    <property type="entry name" value="HDIG"/>
    <property type="match status" value="1"/>
</dbReference>
<dbReference type="SMART" id="SM00448">
    <property type="entry name" value="REC"/>
    <property type="match status" value="1"/>
</dbReference>
<dbReference type="PROSITE" id="PS51832">
    <property type="entry name" value="HD_GYP"/>
    <property type="match status" value="1"/>
</dbReference>
<dbReference type="Pfam" id="PF00072">
    <property type="entry name" value="Response_reg"/>
    <property type="match status" value="1"/>
</dbReference>
<keyword evidence="1" id="KW-0175">Coiled coil</keyword>
<sequence length="487" mass="55186">MLEPNYPAADGASSACILIVDDDYINRELLANLFLDKKYHIIQAVDGTEAVRLARDQRPDLVLLDIMMPGIDGYEVCVILRREFPDIPVILQSSLSSNEAEIKGLAAGAAGFISKPLEARLILAQVEIQLGIKRDRDLSRRQRDKLARDNRKLEHELAELRHIEEELWAAKRETAVANQVRDGMIKDLFAAMCELLSSRDFYTFEHGMRVSSLSRRIGESLGLDTRQLDALELGGMIHDISKVAIPDDVLLKPGIFDKQDREIMRLHPAMGAKIFSRRQCDPMITDIIYQHHERLDGSGYPQGLHGDDIGLLPRIVMVADTYEAVVARRPYKKSQKRQEALRLLRCEASCGRLDSEMVEVLAQVTENWNPLSASHFVSDKNTKALEAFRRKTYFKEPLSDFYNYRYLFFLNNSGLLDIPTQGYTLCKISCGNLDEINENEGYLKTDQILDDTGSKLHDVLEDAADCAEISCINILFRKGVTYLIYSN</sequence>
<organism evidence="4">
    <name type="scientific">hydrothermal vent metagenome</name>
    <dbReference type="NCBI Taxonomy" id="652676"/>
    <lineage>
        <taxon>unclassified sequences</taxon>
        <taxon>metagenomes</taxon>
        <taxon>ecological metagenomes</taxon>
    </lineage>
</organism>
<dbReference type="CDD" id="cd00077">
    <property type="entry name" value="HDc"/>
    <property type="match status" value="1"/>
</dbReference>
<dbReference type="InterPro" id="IPR052020">
    <property type="entry name" value="Cyclic_di-GMP/3'3'-cGAMP_PDE"/>
</dbReference>
<dbReference type="SUPFAM" id="SSF109604">
    <property type="entry name" value="HD-domain/PDEase-like"/>
    <property type="match status" value="1"/>
</dbReference>
<feature type="coiled-coil region" evidence="1">
    <location>
        <begin position="136"/>
        <end position="173"/>
    </location>
</feature>
<dbReference type="PANTHER" id="PTHR45228">
    <property type="entry name" value="CYCLIC DI-GMP PHOSPHODIESTERASE TM_0186-RELATED"/>
    <property type="match status" value="1"/>
</dbReference>